<comment type="caution">
    <text evidence="2">The sequence shown here is derived from an EMBL/GenBank/DDBJ whole genome shotgun (WGS) entry which is preliminary data.</text>
</comment>
<dbReference type="Proteomes" id="UP000016016">
    <property type="component" value="Unassembled WGS sequence"/>
</dbReference>
<reference evidence="2 3" key="1">
    <citation type="submission" date="2010-09" db="EMBL/GenBank/DDBJ databases">
        <authorList>
            <person name="Harkins D.M."/>
            <person name="Madupu R."/>
            <person name="Durkin A.S."/>
            <person name="Torralba M."/>
            <person name="Methe B."/>
            <person name="Sutton G.G."/>
            <person name="Nelson K.E."/>
        </authorList>
    </citation>
    <scope>NUCLEOTIDE SEQUENCE [LARGE SCALE GENOMIC DNA]</scope>
    <source>
        <strain evidence="2 3">CRIS 21A-A</strain>
    </source>
</reference>
<evidence type="ECO:0000313" key="3">
    <source>
        <dbReference type="Proteomes" id="UP000016016"/>
    </source>
</evidence>
<name>E1GX17_9BACT</name>
<organism evidence="2 3">
    <name type="scientific">Prevotella amnii CRIS 21A-A</name>
    <dbReference type="NCBI Taxonomy" id="679191"/>
    <lineage>
        <taxon>Bacteria</taxon>
        <taxon>Pseudomonadati</taxon>
        <taxon>Bacteroidota</taxon>
        <taxon>Bacteroidia</taxon>
        <taxon>Bacteroidales</taxon>
        <taxon>Prevotellaceae</taxon>
        <taxon>Prevotella</taxon>
    </lineage>
</organism>
<dbReference type="EMBL" id="ADFQ01000084">
    <property type="protein sequence ID" value="EFN90790.1"/>
    <property type="molecule type" value="Genomic_DNA"/>
</dbReference>
<proteinExistence type="predicted"/>
<dbReference type="eggNOG" id="ENOG5033RUE">
    <property type="taxonomic scope" value="Bacteria"/>
</dbReference>
<accession>E1GX17</accession>
<keyword evidence="1" id="KW-0472">Membrane</keyword>
<keyword evidence="1" id="KW-1133">Transmembrane helix</keyword>
<keyword evidence="1" id="KW-0812">Transmembrane</keyword>
<evidence type="ECO:0000313" key="2">
    <source>
        <dbReference type="EMBL" id="EFN90790.1"/>
    </source>
</evidence>
<protein>
    <submittedName>
        <fullName evidence="2">Uncharacterized protein</fullName>
    </submittedName>
</protein>
<feature type="transmembrane region" description="Helical" evidence="1">
    <location>
        <begin position="50"/>
        <end position="71"/>
    </location>
</feature>
<evidence type="ECO:0000256" key="1">
    <source>
        <dbReference type="SAM" id="Phobius"/>
    </source>
</evidence>
<sequence>MGEPMPDKNDPKYKDRYEREVEAGRQFADKTGMNWLAMKIQIWANGHSKAFLALVFGIVIGCFALNIIGMVRSYNASKKHRSTAVEQVDSALRQRHIINKR</sequence>
<dbReference type="AlphaFoldDB" id="E1GX17"/>
<gene>
    <name evidence="2" type="ORF">HMPREF9018_0135</name>
</gene>